<dbReference type="Proteomes" id="UP000224567">
    <property type="component" value="Unassembled WGS sequence"/>
</dbReference>
<dbReference type="InterPro" id="IPR011333">
    <property type="entry name" value="SKP1/BTB/POZ_sf"/>
</dbReference>
<evidence type="ECO:0000313" key="2">
    <source>
        <dbReference type="EMBL" id="PHT59995.1"/>
    </source>
</evidence>
<keyword evidence="3" id="KW-1185">Reference proteome</keyword>
<reference evidence="3" key="2">
    <citation type="journal article" date="2017" name="J. Anim. Genet.">
        <title>Multiple reference genome sequences of hot pepper reveal the massive evolution of plant disease resistance genes by retroduplication.</title>
        <authorList>
            <person name="Kim S."/>
            <person name="Park J."/>
            <person name="Yeom S.-I."/>
            <person name="Kim Y.-M."/>
            <person name="Seo E."/>
            <person name="Kim K.-T."/>
            <person name="Kim M.-S."/>
            <person name="Lee J.M."/>
            <person name="Cheong K."/>
            <person name="Shin H.-S."/>
            <person name="Kim S.-B."/>
            <person name="Han K."/>
            <person name="Lee J."/>
            <person name="Park M."/>
            <person name="Lee H.-A."/>
            <person name="Lee H.-Y."/>
            <person name="Lee Y."/>
            <person name="Oh S."/>
            <person name="Lee J.H."/>
            <person name="Choi E."/>
            <person name="Choi E."/>
            <person name="Lee S.E."/>
            <person name="Jeon J."/>
            <person name="Kim H."/>
            <person name="Choi G."/>
            <person name="Song H."/>
            <person name="Lee J."/>
            <person name="Lee S.-C."/>
            <person name="Kwon J.-K."/>
            <person name="Lee H.-Y."/>
            <person name="Koo N."/>
            <person name="Hong Y."/>
            <person name="Kim R.W."/>
            <person name="Kang W.-H."/>
            <person name="Huh J.H."/>
            <person name="Kang B.-C."/>
            <person name="Yang T.-J."/>
            <person name="Lee Y.-H."/>
            <person name="Bennetzen J.L."/>
            <person name="Choi D."/>
        </authorList>
    </citation>
    <scope>NUCLEOTIDE SEQUENCE [LARGE SCALE GENOMIC DNA]</scope>
    <source>
        <strain evidence="3">cv. PBC81</strain>
    </source>
</reference>
<proteinExistence type="predicted"/>
<sequence length="208" mass="23338">MLSEELRFHCLNLDNFKTSYIQHCILEMPISDVSSDFTIEVGSASFAFHKFPLVSRSERIRKLLLKANDTKVSRINLIGLSGESDAFELAAKFCDGVNVEITISNVALLRCAARFMEMTEDISEKNLEIRTEVFLKDAVFPNISNSISVLHRCETLLPLSEEVNLVSQLINAIANNACKEQLKSDLSKLEYNFPPKAIQCVDCETPSD</sequence>
<evidence type="ECO:0000256" key="1">
    <source>
        <dbReference type="ARBA" id="ARBA00004906"/>
    </source>
</evidence>
<comment type="pathway">
    <text evidence="1">Protein modification; protein ubiquitination.</text>
</comment>
<protein>
    <submittedName>
        <fullName evidence="2">BTB/POZ domain-containing protein</fullName>
    </submittedName>
</protein>
<dbReference type="InterPro" id="IPR043454">
    <property type="entry name" value="NPH3/RPT2-like"/>
</dbReference>
<dbReference type="OrthoDB" id="624345at2759"/>
<dbReference type="AlphaFoldDB" id="A0A2G2XR63"/>
<dbReference type="Gene3D" id="3.30.710.10">
    <property type="entry name" value="Potassium Channel Kv1.1, Chain A"/>
    <property type="match status" value="1"/>
</dbReference>
<evidence type="ECO:0000313" key="3">
    <source>
        <dbReference type="Proteomes" id="UP000224567"/>
    </source>
</evidence>
<reference evidence="2 3" key="1">
    <citation type="journal article" date="2017" name="Genome Biol.">
        <title>New reference genome sequences of hot pepper reveal the massive evolution of plant disease-resistance genes by retroduplication.</title>
        <authorList>
            <person name="Kim S."/>
            <person name="Park J."/>
            <person name="Yeom S.I."/>
            <person name="Kim Y.M."/>
            <person name="Seo E."/>
            <person name="Kim K.T."/>
            <person name="Kim M.S."/>
            <person name="Lee J.M."/>
            <person name="Cheong K."/>
            <person name="Shin H.S."/>
            <person name="Kim S.B."/>
            <person name="Han K."/>
            <person name="Lee J."/>
            <person name="Park M."/>
            <person name="Lee H.A."/>
            <person name="Lee H.Y."/>
            <person name="Lee Y."/>
            <person name="Oh S."/>
            <person name="Lee J.H."/>
            <person name="Choi E."/>
            <person name="Choi E."/>
            <person name="Lee S.E."/>
            <person name="Jeon J."/>
            <person name="Kim H."/>
            <person name="Choi G."/>
            <person name="Song H."/>
            <person name="Lee J."/>
            <person name="Lee S.C."/>
            <person name="Kwon J.K."/>
            <person name="Lee H.Y."/>
            <person name="Koo N."/>
            <person name="Hong Y."/>
            <person name="Kim R.W."/>
            <person name="Kang W.H."/>
            <person name="Huh J.H."/>
            <person name="Kang B.C."/>
            <person name="Yang T.J."/>
            <person name="Lee Y.H."/>
            <person name="Bennetzen J.L."/>
            <person name="Choi D."/>
        </authorList>
    </citation>
    <scope>NUCLEOTIDE SEQUENCE [LARGE SCALE GENOMIC DNA]</scope>
    <source>
        <strain evidence="3">cv. PBC81</strain>
    </source>
</reference>
<name>A0A2G2XR63_CAPBA</name>
<comment type="caution">
    <text evidence="2">The sequence shown here is derived from an EMBL/GenBank/DDBJ whole genome shotgun (WGS) entry which is preliminary data.</text>
</comment>
<accession>A0A2G2XR63</accession>
<dbReference type="EMBL" id="MLFT02000001">
    <property type="protein sequence ID" value="PHT59995.1"/>
    <property type="molecule type" value="Genomic_DNA"/>
</dbReference>
<dbReference type="SUPFAM" id="SSF54695">
    <property type="entry name" value="POZ domain"/>
    <property type="match status" value="1"/>
</dbReference>
<gene>
    <name evidence="2" type="ORF">CQW23_02358</name>
</gene>
<dbReference type="PANTHER" id="PTHR32370">
    <property type="entry name" value="OS12G0117600 PROTEIN"/>
    <property type="match status" value="1"/>
</dbReference>
<organism evidence="2 3">
    <name type="scientific">Capsicum baccatum</name>
    <name type="common">Peruvian pepper</name>
    <dbReference type="NCBI Taxonomy" id="33114"/>
    <lineage>
        <taxon>Eukaryota</taxon>
        <taxon>Viridiplantae</taxon>
        <taxon>Streptophyta</taxon>
        <taxon>Embryophyta</taxon>
        <taxon>Tracheophyta</taxon>
        <taxon>Spermatophyta</taxon>
        <taxon>Magnoliopsida</taxon>
        <taxon>eudicotyledons</taxon>
        <taxon>Gunneridae</taxon>
        <taxon>Pentapetalae</taxon>
        <taxon>asterids</taxon>
        <taxon>lamiids</taxon>
        <taxon>Solanales</taxon>
        <taxon>Solanaceae</taxon>
        <taxon>Solanoideae</taxon>
        <taxon>Capsiceae</taxon>
        <taxon>Capsicum</taxon>
    </lineage>
</organism>